<proteinExistence type="predicted"/>
<gene>
    <name evidence="1" type="ORF">GCM10009117_05430</name>
</gene>
<evidence type="ECO:0000313" key="2">
    <source>
        <dbReference type="Proteomes" id="UP001500507"/>
    </source>
</evidence>
<keyword evidence="2" id="KW-1185">Reference proteome</keyword>
<protein>
    <submittedName>
        <fullName evidence="1">DUF4230 domain-containing protein</fullName>
    </submittedName>
</protein>
<dbReference type="RefSeq" id="WP_343763531.1">
    <property type="nucleotide sequence ID" value="NZ_BAAAFG010000002.1"/>
</dbReference>
<accession>A0ABP3XUU1</accession>
<evidence type="ECO:0000313" key="1">
    <source>
        <dbReference type="EMBL" id="GAA0871397.1"/>
    </source>
</evidence>
<reference evidence="2" key="1">
    <citation type="journal article" date="2019" name="Int. J. Syst. Evol. Microbiol.">
        <title>The Global Catalogue of Microorganisms (GCM) 10K type strain sequencing project: providing services to taxonomists for standard genome sequencing and annotation.</title>
        <authorList>
            <consortium name="The Broad Institute Genomics Platform"/>
            <consortium name="The Broad Institute Genome Sequencing Center for Infectious Disease"/>
            <person name="Wu L."/>
            <person name="Ma J."/>
        </authorList>
    </citation>
    <scope>NUCLEOTIDE SEQUENCE [LARGE SCALE GENOMIC DNA]</scope>
    <source>
        <strain evidence="2">JCM 16082</strain>
    </source>
</reference>
<name>A0ABP3XUU1_9FLAO</name>
<organism evidence="1 2">
    <name type="scientific">Gangjinia marincola</name>
    <dbReference type="NCBI Taxonomy" id="578463"/>
    <lineage>
        <taxon>Bacteria</taxon>
        <taxon>Pseudomonadati</taxon>
        <taxon>Bacteroidota</taxon>
        <taxon>Flavobacteriia</taxon>
        <taxon>Flavobacteriales</taxon>
        <taxon>Flavobacteriaceae</taxon>
        <taxon>Gangjinia</taxon>
    </lineage>
</organism>
<sequence length="201" mass="23499">MRNILFGAVLALIIVFGLRYCEQQKDDREQLEESSVLIQEQIKNVGKLIVTEGYFSEVFTYKNSKELFGRYIHADKKALVVVNAKVTVSYDLSKIQTIVDEENKTLRILYIPEKELDINPDFNYYDVKQDYLNPFEASDYNTIKKKVEARLENKIEQSSIISNAENRLISELQKIYLLTNTMGWTLVYKQQPIQNLEEIKL</sequence>
<dbReference type="EMBL" id="BAAAFG010000002">
    <property type="protein sequence ID" value="GAA0871397.1"/>
    <property type="molecule type" value="Genomic_DNA"/>
</dbReference>
<dbReference type="Proteomes" id="UP001500507">
    <property type="component" value="Unassembled WGS sequence"/>
</dbReference>
<dbReference type="InterPro" id="IPR025324">
    <property type="entry name" value="DUF4230"/>
</dbReference>
<dbReference type="Pfam" id="PF14014">
    <property type="entry name" value="DUF4230"/>
    <property type="match status" value="1"/>
</dbReference>
<comment type="caution">
    <text evidence="1">The sequence shown here is derived from an EMBL/GenBank/DDBJ whole genome shotgun (WGS) entry which is preliminary data.</text>
</comment>